<dbReference type="AlphaFoldDB" id="A0A841CLV3"/>
<dbReference type="EC" id="2.6.1.-" evidence="7"/>
<dbReference type="InterPro" id="IPR005814">
    <property type="entry name" value="Aminotrans_3"/>
</dbReference>
<dbReference type="SUPFAM" id="SSF53383">
    <property type="entry name" value="PLP-dependent transferases"/>
    <property type="match status" value="1"/>
</dbReference>
<feature type="region of interest" description="Disordered" evidence="6">
    <location>
        <begin position="1"/>
        <end position="29"/>
    </location>
</feature>
<dbReference type="InterPro" id="IPR015422">
    <property type="entry name" value="PyrdxlP-dep_Trfase_small"/>
</dbReference>
<dbReference type="InterPro" id="IPR015424">
    <property type="entry name" value="PyrdxlP-dep_Trfase"/>
</dbReference>
<keyword evidence="2 7" id="KW-0032">Aminotransferase</keyword>
<dbReference type="Pfam" id="PF00202">
    <property type="entry name" value="Aminotran_3"/>
    <property type="match status" value="1"/>
</dbReference>
<keyword evidence="8" id="KW-1185">Reference proteome</keyword>
<keyword evidence="4 5" id="KW-0663">Pyridoxal phosphate</keyword>
<sequence length="449" mass="48129">MTTQKDRVPRDPAPEGSAPGDRAPEGRPGVADELAELDKRAIIHPHTTIGAPDEPVIFDRGEGAVLWDVRGESYLDGTCGLWQCPVGHGRPELAEAAAEQIRRLEFYSSFGDYSNEPSIRLAERLLRLAPPGLEKVFFTNGGSEGNETAIKLARLAHHHAGHPERTVILARTGGYHGMAGGSLAATGIDRLREGFGPLLPDVEFLGKPHALHHDTDALVAELEQRIAELGADRIAAFIGEPVLGVGGMVPPPPDYWPRVQEVLRRNDILLVLDEIVTAFGRVGHWFAAEHYGIEPDMVVTAKGLTSGYIPMGAVLVGRRVLDLVDGAWFPHGFTYNGHPVGAAVALANLDILEREDLPRRAKAVGARIMDGLAPLAELDHVREVRGVGLMLGIELDRDAAGVQSGARADGLIVRAAGNNIVISPPLVITDEQADTLVRLVCKHVAAVGN</sequence>
<dbReference type="FunFam" id="3.40.640.10:FF:000014">
    <property type="entry name" value="Adenosylmethionine-8-amino-7-oxononanoate aminotransferase, probable"/>
    <property type="match status" value="1"/>
</dbReference>
<comment type="similarity">
    <text evidence="1 5">Belongs to the class-III pyridoxal-phosphate-dependent aminotransferase family.</text>
</comment>
<dbReference type="PANTHER" id="PTHR42684">
    <property type="entry name" value="ADENOSYLMETHIONINE-8-AMINO-7-OXONONANOATE AMINOTRANSFERASE"/>
    <property type="match status" value="1"/>
</dbReference>
<dbReference type="GO" id="GO:0004015">
    <property type="term" value="F:adenosylmethionine-8-amino-7-oxononanoate transaminase activity"/>
    <property type="evidence" value="ECO:0007669"/>
    <property type="project" value="TreeGrafter"/>
</dbReference>
<evidence type="ECO:0000256" key="2">
    <source>
        <dbReference type="ARBA" id="ARBA00022576"/>
    </source>
</evidence>
<dbReference type="RefSeq" id="WP_246440429.1">
    <property type="nucleotide sequence ID" value="NZ_JACHJN010000005.1"/>
</dbReference>
<proteinExistence type="inferred from homology"/>
<protein>
    <submittedName>
        <fullName evidence="7">Putrescine aminotransferase</fullName>
        <ecNumber evidence="7">2.6.1.-</ecNumber>
    </submittedName>
</protein>
<dbReference type="InterPro" id="IPR049704">
    <property type="entry name" value="Aminotrans_3_PPA_site"/>
</dbReference>
<evidence type="ECO:0000313" key="8">
    <source>
        <dbReference type="Proteomes" id="UP000547510"/>
    </source>
</evidence>
<dbReference type="CDD" id="cd00610">
    <property type="entry name" value="OAT_like"/>
    <property type="match status" value="1"/>
</dbReference>
<evidence type="ECO:0000256" key="3">
    <source>
        <dbReference type="ARBA" id="ARBA00022679"/>
    </source>
</evidence>
<dbReference type="PIRSF" id="PIRSF000521">
    <property type="entry name" value="Transaminase_4ab_Lys_Orn"/>
    <property type="match status" value="1"/>
</dbReference>
<evidence type="ECO:0000256" key="1">
    <source>
        <dbReference type="ARBA" id="ARBA00008954"/>
    </source>
</evidence>
<organism evidence="7 8">
    <name type="scientific">Saccharothrix tamanrassetensis</name>
    <dbReference type="NCBI Taxonomy" id="1051531"/>
    <lineage>
        <taxon>Bacteria</taxon>
        <taxon>Bacillati</taxon>
        <taxon>Actinomycetota</taxon>
        <taxon>Actinomycetes</taxon>
        <taxon>Pseudonocardiales</taxon>
        <taxon>Pseudonocardiaceae</taxon>
        <taxon>Saccharothrix</taxon>
    </lineage>
</organism>
<dbReference type="PANTHER" id="PTHR42684:SF3">
    <property type="entry name" value="ADENOSYLMETHIONINE-8-AMINO-7-OXONONANOATE AMINOTRANSFERASE"/>
    <property type="match status" value="1"/>
</dbReference>
<dbReference type="GO" id="GO:0009102">
    <property type="term" value="P:biotin biosynthetic process"/>
    <property type="evidence" value="ECO:0007669"/>
    <property type="project" value="TreeGrafter"/>
</dbReference>
<dbReference type="PROSITE" id="PS00600">
    <property type="entry name" value="AA_TRANSFER_CLASS_3"/>
    <property type="match status" value="1"/>
</dbReference>
<dbReference type="GO" id="GO:0030170">
    <property type="term" value="F:pyridoxal phosphate binding"/>
    <property type="evidence" value="ECO:0007669"/>
    <property type="project" value="InterPro"/>
</dbReference>
<dbReference type="EMBL" id="JACHJN010000005">
    <property type="protein sequence ID" value="MBB5956985.1"/>
    <property type="molecule type" value="Genomic_DNA"/>
</dbReference>
<evidence type="ECO:0000256" key="4">
    <source>
        <dbReference type="ARBA" id="ARBA00022898"/>
    </source>
</evidence>
<gene>
    <name evidence="7" type="ORF">FHS29_003578</name>
</gene>
<evidence type="ECO:0000256" key="6">
    <source>
        <dbReference type="SAM" id="MobiDB-lite"/>
    </source>
</evidence>
<keyword evidence="3 7" id="KW-0808">Transferase</keyword>
<evidence type="ECO:0000256" key="5">
    <source>
        <dbReference type="RuleBase" id="RU003560"/>
    </source>
</evidence>
<accession>A0A841CLV3</accession>
<reference evidence="7 8" key="1">
    <citation type="submission" date="2020-08" db="EMBL/GenBank/DDBJ databases">
        <title>Genomic Encyclopedia of Type Strains, Phase III (KMG-III): the genomes of soil and plant-associated and newly described type strains.</title>
        <authorList>
            <person name="Whitman W."/>
        </authorList>
    </citation>
    <scope>NUCLEOTIDE SEQUENCE [LARGE SCALE GENOMIC DNA]</scope>
    <source>
        <strain evidence="7 8">CECT 8640</strain>
    </source>
</reference>
<evidence type="ECO:0000313" key="7">
    <source>
        <dbReference type="EMBL" id="MBB5956985.1"/>
    </source>
</evidence>
<dbReference type="Proteomes" id="UP000547510">
    <property type="component" value="Unassembled WGS sequence"/>
</dbReference>
<dbReference type="Gene3D" id="3.90.1150.10">
    <property type="entry name" value="Aspartate Aminotransferase, domain 1"/>
    <property type="match status" value="1"/>
</dbReference>
<dbReference type="InterPro" id="IPR015421">
    <property type="entry name" value="PyrdxlP-dep_Trfase_major"/>
</dbReference>
<comment type="caution">
    <text evidence="7">The sequence shown here is derived from an EMBL/GenBank/DDBJ whole genome shotgun (WGS) entry which is preliminary data.</text>
</comment>
<feature type="compositionally biased region" description="Basic and acidic residues" evidence="6">
    <location>
        <begin position="1"/>
        <end position="13"/>
    </location>
</feature>
<name>A0A841CLV3_9PSEU</name>
<dbReference type="Gene3D" id="3.40.640.10">
    <property type="entry name" value="Type I PLP-dependent aspartate aminotransferase-like (Major domain)"/>
    <property type="match status" value="1"/>
</dbReference>